<feature type="domain" description="Fibronectin type-III" evidence="6">
    <location>
        <begin position="1795"/>
        <end position="1894"/>
    </location>
</feature>
<dbReference type="Gene3D" id="2.80.10.50">
    <property type="match status" value="10"/>
</dbReference>
<dbReference type="GO" id="GO:0005509">
    <property type="term" value="F:calcium ion binding"/>
    <property type="evidence" value="ECO:0007669"/>
    <property type="project" value="InterPro"/>
</dbReference>
<dbReference type="InterPro" id="IPR003961">
    <property type="entry name" value="FN3_dom"/>
</dbReference>
<dbReference type="Pfam" id="PF17164">
    <property type="entry name" value="DUF5122"/>
    <property type="match status" value="19"/>
</dbReference>
<dbReference type="SUPFAM" id="SSF48726">
    <property type="entry name" value="Immunoglobulin"/>
    <property type="match status" value="2"/>
</dbReference>
<dbReference type="EMBL" id="BKAG01000017">
    <property type="protein sequence ID" value="GEP43384.1"/>
    <property type="molecule type" value="Genomic_DNA"/>
</dbReference>
<gene>
    <name evidence="7" type="ORF">BGE01nite_26750</name>
</gene>
<proteinExistence type="predicted"/>
<evidence type="ECO:0000259" key="6">
    <source>
        <dbReference type="PROSITE" id="PS50853"/>
    </source>
</evidence>
<keyword evidence="3" id="KW-0963">Cytoplasm</keyword>
<comment type="subcellular location">
    <subcellularLocation>
        <location evidence="1">Cell projection</location>
        <location evidence="1">Cilium</location>
    </subcellularLocation>
    <subcellularLocation>
        <location evidence="2">Cytoplasm</location>
    </subcellularLocation>
</comment>
<dbReference type="SMART" id="SM00409">
    <property type="entry name" value="IG"/>
    <property type="match status" value="2"/>
</dbReference>
<evidence type="ECO:0000256" key="3">
    <source>
        <dbReference type="ARBA" id="ARBA00022490"/>
    </source>
</evidence>
<dbReference type="Proteomes" id="UP000321577">
    <property type="component" value="Unassembled WGS sequence"/>
</dbReference>
<evidence type="ECO:0000256" key="4">
    <source>
        <dbReference type="ARBA" id="ARBA00023069"/>
    </source>
</evidence>
<dbReference type="SUPFAM" id="SSF49313">
    <property type="entry name" value="Cadherin-like"/>
    <property type="match status" value="1"/>
</dbReference>
<dbReference type="NCBIfam" id="NF012200">
    <property type="entry name" value="choice_anch_D"/>
    <property type="match status" value="3"/>
</dbReference>
<evidence type="ECO:0000256" key="5">
    <source>
        <dbReference type="ARBA" id="ARBA00023273"/>
    </source>
</evidence>
<dbReference type="SUPFAM" id="SSF101898">
    <property type="entry name" value="NHL repeat"/>
    <property type="match status" value="2"/>
</dbReference>
<accession>A0A512M9G2</accession>
<evidence type="ECO:0000256" key="1">
    <source>
        <dbReference type="ARBA" id="ARBA00004138"/>
    </source>
</evidence>
<evidence type="ECO:0000313" key="8">
    <source>
        <dbReference type="Proteomes" id="UP000321577"/>
    </source>
</evidence>
<dbReference type="Pfam" id="PF22544">
    <property type="entry name" value="HYDIN_VesB_CFA65-like_Ig"/>
    <property type="match status" value="1"/>
</dbReference>
<protein>
    <recommendedName>
        <fullName evidence="6">Fibronectin type-III domain-containing protein</fullName>
    </recommendedName>
</protein>
<keyword evidence="4" id="KW-0969">Cilium</keyword>
<dbReference type="SUPFAM" id="SSF63829">
    <property type="entry name" value="Calcium-dependent phosphotriesterase"/>
    <property type="match status" value="1"/>
</dbReference>
<dbReference type="InterPro" id="IPR013431">
    <property type="entry name" value="Delta_60_rpt"/>
</dbReference>
<dbReference type="InterPro" id="IPR015919">
    <property type="entry name" value="Cadherin-like_sf"/>
</dbReference>
<dbReference type="GO" id="GO:1902929">
    <property type="term" value="C:plasma membrane of growing cell tip"/>
    <property type="evidence" value="ECO:0007669"/>
    <property type="project" value="TreeGrafter"/>
</dbReference>
<dbReference type="InterPro" id="IPR036179">
    <property type="entry name" value="Ig-like_dom_sf"/>
</dbReference>
<comment type="caution">
    <text evidence="7">The sequence shown here is derived from an EMBL/GenBank/DDBJ whole genome shotgun (WGS) entry which is preliminary data.</text>
</comment>
<dbReference type="NCBIfam" id="TIGR02608">
    <property type="entry name" value="delta_60_rpt"/>
    <property type="match status" value="17"/>
</dbReference>
<reference evidence="7 8" key="1">
    <citation type="submission" date="2019-07" db="EMBL/GenBank/DDBJ databases">
        <title>Whole genome shotgun sequence of Brevifollis gellanilyticus NBRC 108608.</title>
        <authorList>
            <person name="Hosoyama A."/>
            <person name="Uohara A."/>
            <person name="Ohji S."/>
            <person name="Ichikawa N."/>
        </authorList>
    </citation>
    <scope>NUCLEOTIDE SEQUENCE [LARGE SCALE GENOMIC DNA]</scope>
    <source>
        <strain evidence="7 8">NBRC 108608</strain>
    </source>
</reference>
<dbReference type="InterPro" id="IPR013783">
    <property type="entry name" value="Ig-like_fold"/>
</dbReference>
<dbReference type="PANTHER" id="PTHR31778:SF2">
    <property type="entry name" value="BUD SITE SELECTION PROTEIN RAX2"/>
    <property type="match status" value="1"/>
</dbReference>
<dbReference type="InterPro" id="IPR003599">
    <property type="entry name" value="Ig_sub"/>
</dbReference>
<dbReference type="InterPro" id="IPR053879">
    <property type="entry name" value="HYDIN_VesB_CFA65-like_Ig"/>
</dbReference>
<dbReference type="PROSITE" id="PS50853">
    <property type="entry name" value="FN3"/>
    <property type="match status" value="1"/>
</dbReference>
<dbReference type="PANTHER" id="PTHR31778">
    <property type="entry name" value="BUD SITE SELECTION PROTEIN RAX2"/>
    <property type="match status" value="1"/>
</dbReference>
<name>A0A512M9G2_9BACT</name>
<evidence type="ECO:0000313" key="7">
    <source>
        <dbReference type="EMBL" id="GEP43384.1"/>
    </source>
</evidence>
<dbReference type="GO" id="GO:0005737">
    <property type="term" value="C:cytoplasm"/>
    <property type="evidence" value="ECO:0007669"/>
    <property type="project" value="UniProtKB-SubCell"/>
</dbReference>
<dbReference type="Gene3D" id="2.60.40.10">
    <property type="entry name" value="Immunoglobulins"/>
    <property type="match status" value="6"/>
</dbReference>
<evidence type="ECO:0000256" key="2">
    <source>
        <dbReference type="ARBA" id="ARBA00004496"/>
    </source>
</evidence>
<keyword evidence="8" id="KW-1185">Reference proteome</keyword>
<organism evidence="7 8">
    <name type="scientific">Brevifollis gellanilyticus</name>
    <dbReference type="NCBI Taxonomy" id="748831"/>
    <lineage>
        <taxon>Bacteria</taxon>
        <taxon>Pseudomonadati</taxon>
        <taxon>Verrucomicrobiota</taxon>
        <taxon>Verrucomicrobiia</taxon>
        <taxon>Verrucomicrobiales</taxon>
        <taxon>Verrucomicrobiaceae</taxon>
    </lineage>
</organism>
<sequence length="2953" mass="303031">MWSAGMATAQSLPGDADLGFNPDVNDDIWAMATQADGKIIIGGYFTSVGGVPRNHIARLHADGTLDSSFNPNVNGLVTSIAVQADGKIIIGGEFATVGGTSRPNLARLQANGSLETAFNLNVVGGHVHSLAIQKDGKILVGGNFTSMDSLPRNMLARVTPEGEVDMTFSPQIECSLPEPTIRSIMIQADGKILVGGNFDEVGGFGQAHIARLEQTYGQMDFTFLPTVNGGLTSMLLQADGMVVIAGVFTDIDGNPFQGLARLDSDGFSDGTFLGEVDGVVYAMTQQVDGKLILGGNFTHATGGTSRNGIARLLTTGGLDSTFDPNADGDVFALALQADGKLLVGGDFATLDGQTRNRMARVHNDAVTGAVAATSASRVEWQRGGSGPEVSEVVFEVSKDGGTVYQSLGQAVRIVNGWELTGASLPANGFVRARGRTIDGGNGSTGFVQAVAGFPVPGSLDLAFAPAINTQVLAMAVQADGKILVGGTFTQINGTTRSYLARLLKDGTLDGSFMNNSTGPDNAVGRLAVQPDGKILITGSFQNFNGQPCAQIIRLNADGTPDSSFNVGSGPAGFGDITVILPLPNGKVMLGGYFDAFNGQPDSGAVRLNANGSVDTSFVVNVGGDVYALAVQPDGKVIIGGDFSTVNSQSANGIARLDASGALDSGFNVGSGANGLVFAVALQADGKVVMTGTFSAVNGQSRPKIARLNASGTVESLATFDPGIGPAGTTYGGAMECLALQTDGKILIAGDLTYVNGESRNGIARLNSDGSVEDTDTFDTGTGVAATLGVGTLTLDAEGGILISGAITGVNDVARSGMARLVNHTATQTLSAPSASTVRWLRGGTAQETAGVTFELSTNAGSSWTALGQGSRAAGGWELTGLSLPANGVLRARAILQSGIRGGSAGIVETFATFGAVPLPGIAVYDGNSTSPAAQRGDNANPVNVAATLGSAGATRTFTIANTGTSPLLISSVNFEGVNTTDFSVTVPPSSSVAAGSSTVMQIRFAPTSSGLKTATARIQSNVIGSANPFEIPLRGTGLAGSLGDSFANRLNLGSLSPVSINGSNSTATLEDGEKTFGGLMDATVWAEWTAPATGWYTVHTAGSRLDTVIALYSGGPALGNLTVMGFNDYSQRYLTDYNQFGQQFGVSRLVFRAQSGVSYKIAVGGSRHGYETNRGTFVLNIEPEPEPVIRVTSADFQQPSVNVSTAAQTVTLDVTVESNGDLFTSGTMSAYVEDGIQSNTGRQMFLAYTPLDRISGTATNGVYRKSTSLPRYLPAGPWVATVTTYDMANLQTWTPQGDDLVQDYFLIPPPSSGRVDVTNPGSADTEGPQVLGVTGFPPVVNVTSGDVTFDVDITFTDNLSGLGSLRIDAAPAITFYSVGLTSAGPGSLISGNALSGVWRQPVRVSEETTSGTYYVDINPTDLALNQSHFTDKPDYYTDAQPIPPEPAALTFQVIGKVPQITVQGPNGTPLTDGGSVVTLPATAPARTTASYDFSGTLLGDEFDMVSNTGGGTLRQSGGALEFFSAAPGATKAILKHRTFKPRYDQSWSIEANATIPASLTVPTSGSPYVDNGVLVTFTTPAGDTYLFASALSMEPGRNYIALYSVTDSEGNEYEMSQDAQINTTDVSGVVRVRFDATTKHLTAECGTKTLLTLDLSTAGWGMTAADTFNVGLGVGTLGVAIPSSSPVTLDDFKATLISPATPTSTFTISNFNEAEIYGLEVSKTGPNAADFIVEDVSSSFMMTGGSLQMGDSVTFAVRVAPGAAGTRSATLHIASNDPDESPFDIPITSTGTAQSPTALTLDARSVTRTSGTLRGLANPNGAATTVTFEYGTTVGYGTTVAATPGSIASNGSDTIVSAALSSLVPGTTYHYRVKAVSTQGTTLGADRTFTTPLNVAGEVDGSFGPMVNGEVIGAAVQPDGKVIITGDFSQVNSVARPGIARLNANGTLDNGFNPIVDIGIEVAVIQPDGKILLGGFFTTVNGQTRNRIARLNADGTLDAAFNFNVNGPVLAIVPMLDGRIFIGGSFTQVNGQARPNLARLHTDGTVGNFNTATHGLTLDNEVHGISLQPDGKILVAGGFTNAGTSKRVARFNDDASLDTSFVTDVDDNVRAMVLQPDGKVLIGGDFTSVSGNNRNYLARLLTTGAPDTTFVPQITSSIDGYVEGIALQADGKMLVAGPFSDIDAQAWGHVARLLADGHLDTSFGNPGVSHLPTGVTLRPNGAVLVGGSFGLWGVGQLSNDAATSALSISSASRVQWLRGGSAPEASTVTFEVSTNGGSSWVPLGNGTRITGGWECTGLTLPGSGRLRARARTHGAYHSNSSSLIESALNFSGLPAPEIAVYDGAVTPANERQDNVLLDLGPQIVGAGHTRTFTIRNSGSDVLSGIGVSLTGSGDFTITSPGATSLAAGATTSFTVTFTPATPGMQSQTAIITSNDVDEASFEIPLSGHGQIPPSITLHPASVMRGLGLPFSLTGAATGTAVQLQWLCNGSPVGGAAAGTLSIAAASIGHAGEWQLRASNGVGTAVSQVAHVGVVDLSTRTQSIAAGGTLILQVPAAAPHATYRWLRGGVAIPRGINPESQLILPGIASDQAGLYSLQVTMPDPQNTATPLVMTSGAVTVLVTGGGSGGGAGLGALSKPVVASFDPEPWISGAEVRSRVAASNSPTRYSVKGLPPGVRWDARTGVISGRPTALLQAPKSYALTITATNAAGTSAPLEASVIVQPLPGFTAGSFHGLVSRHEAVNAGHGGRFQLMVSPLGALTGRLALGAATHAFSGKIDSPEIGKDATATVVIPRARSQTALTLKFTISRLTGELTGSIGGSADVTAAVQAWHQSTDAAPLAGIYPLVLTPAAEVAGDARFPQTTGSLRLTVSRAGTASWAGRLADGSGSVGSSGLTVRGSVPVSTFNMVYRNSLQGWLQLEAEPRSCSGALDWLRLSAKRSFPLHTLEATIRD</sequence>
<keyword evidence="5" id="KW-0966">Cell projection</keyword>